<dbReference type="HOGENOM" id="CLU_1618007_0_0_12"/>
<evidence type="ECO:0000256" key="1">
    <source>
        <dbReference type="SAM" id="Phobius"/>
    </source>
</evidence>
<dbReference type="KEGG" id="stq:Spith_1865"/>
<organism evidence="2 3">
    <name type="scientific">Winmispira thermophila (strain ATCC 700085 / DSM 6578 / Z-1203)</name>
    <name type="common">Spirochaeta thermophila</name>
    <dbReference type="NCBI Taxonomy" id="869211"/>
    <lineage>
        <taxon>Bacteria</taxon>
        <taxon>Pseudomonadati</taxon>
        <taxon>Spirochaetota</taxon>
        <taxon>Spirochaetia</taxon>
        <taxon>Winmispirales</taxon>
        <taxon>Winmispiraceae</taxon>
        <taxon>Winmispira</taxon>
    </lineage>
</organism>
<evidence type="ECO:0000313" key="3">
    <source>
        <dbReference type="Proteomes" id="UP000007254"/>
    </source>
</evidence>
<dbReference type="AlphaFoldDB" id="G0GD48"/>
<feature type="transmembrane region" description="Helical" evidence="1">
    <location>
        <begin position="79"/>
        <end position="102"/>
    </location>
</feature>
<keyword evidence="1" id="KW-0812">Transmembrane</keyword>
<proteinExistence type="predicted"/>
<evidence type="ECO:0000313" key="2">
    <source>
        <dbReference type="EMBL" id="AEJ62123.1"/>
    </source>
</evidence>
<reference evidence="2 3" key="1">
    <citation type="submission" date="2011-06" db="EMBL/GenBank/DDBJ databases">
        <title>The complete genome of Spirochaeta thermophila DSM 6578.</title>
        <authorList>
            <consortium name="US DOE Joint Genome Institute (JGI-PGF)"/>
            <person name="Lucas S."/>
            <person name="Lapidus A."/>
            <person name="Bruce D."/>
            <person name="Goodwin L."/>
            <person name="Pitluck S."/>
            <person name="Peters L."/>
            <person name="Kyrpides N."/>
            <person name="Mavromatis K."/>
            <person name="Ivanova N."/>
            <person name="Mikailova N."/>
            <person name="Pagani I."/>
            <person name="Chertkov O."/>
            <person name="Detter J.C."/>
            <person name="Tapia R."/>
            <person name="Han C."/>
            <person name="Land M."/>
            <person name="Hauser L."/>
            <person name="Markowitz V."/>
            <person name="Cheng J.-F."/>
            <person name="Hugenholtz P."/>
            <person name="Woyke T."/>
            <person name="Wu D."/>
            <person name="Spring S."/>
            <person name="Merkhoffer B."/>
            <person name="Schneider S."/>
            <person name="Klenk H.-P."/>
            <person name="Eisen J.A."/>
        </authorList>
    </citation>
    <scope>NUCLEOTIDE SEQUENCE [LARGE SCALE GENOMIC DNA]</scope>
    <source>
        <strain evidence="3">ATCC 700085 / DSM 6578 / Z-1203</strain>
    </source>
</reference>
<keyword evidence="3" id="KW-1185">Reference proteome</keyword>
<dbReference type="Proteomes" id="UP000007254">
    <property type="component" value="Chromosome"/>
</dbReference>
<accession>G0GD48</accession>
<sequence length="164" mass="17698">MNEKEWLSMSERYDRMRDGNEVPLEHPALQTYGRLSAFLSSWVIGREEVEEAAARVYRRVEAVLTAPRRVAGIALPVPVFALLVVLAVAGAGFSLGVILGMWGGQASMDVVQQAVVPLPSAQPGGEMVRALGDSSQDELVIELPPVPSPRAYGTPVFVRLSSGR</sequence>
<keyword evidence="1" id="KW-0472">Membrane</keyword>
<dbReference type="STRING" id="869211.Spith_1865"/>
<gene>
    <name evidence="2" type="ordered locus">Spith_1865</name>
</gene>
<dbReference type="EMBL" id="CP002903">
    <property type="protein sequence ID" value="AEJ62123.1"/>
    <property type="molecule type" value="Genomic_DNA"/>
</dbReference>
<dbReference type="RefSeq" id="WP_014625449.1">
    <property type="nucleotide sequence ID" value="NC_017583.1"/>
</dbReference>
<protein>
    <submittedName>
        <fullName evidence="2">Uncharacterized protein</fullName>
    </submittedName>
</protein>
<name>G0GD48_WINT7</name>
<keyword evidence="1" id="KW-1133">Transmembrane helix</keyword>